<keyword evidence="4" id="KW-1185">Reference proteome</keyword>
<evidence type="ECO:0000256" key="2">
    <source>
        <dbReference type="SAM" id="MobiDB-lite"/>
    </source>
</evidence>
<comment type="similarity">
    <text evidence="1">Belongs to the bacterial ribosomal protein bS6 family.</text>
</comment>
<evidence type="ECO:0000256" key="1">
    <source>
        <dbReference type="ARBA" id="ARBA00009512"/>
    </source>
</evidence>
<dbReference type="AlphaFoldDB" id="A0AAD1Y017"/>
<feature type="region of interest" description="Disordered" evidence="2">
    <location>
        <begin position="169"/>
        <end position="191"/>
    </location>
</feature>
<dbReference type="Gene3D" id="3.30.70.60">
    <property type="match status" value="1"/>
</dbReference>
<name>A0AAD1Y017_EUPCR</name>
<dbReference type="InterPro" id="IPR035980">
    <property type="entry name" value="Ribosomal_bS6_sf"/>
</dbReference>
<comment type="caution">
    <text evidence="3">The sequence shown here is derived from an EMBL/GenBank/DDBJ whole genome shotgun (WGS) entry which is preliminary data.</text>
</comment>
<evidence type="ECO:0008006" key="5">
    <source>
        <dbReference type="Google" id="ProtNLM"/>
    </source>
</evidence>
<protein>
    <recommendedName>
        <fullName evidence="5">Ribosomal protein S6</fullName>
    </recommendedName>
</protein>
<dbReference type="InterPro" id="IPR014717">
    <property type="entry name" value="Transl_elong_EF1B/ribsomal_bS6"/>
</dbReference>
<dbReference type="InterPro" id="IPR000529">
    <property type="entry name" value="Ribosomal_bS6"/>
</dbReference>
<dbReference type="Proteomes" id="UP001295684">
    <property type="component" value="Unassembled WGS sequence"/>
</dbReference>
<dbReference type="GO" id="GO:0003735">
    <property type="term" value="F:structural constituent of ribosome"/>
    <property type="evidence" value="ECO:0007669"/>
    <property type="project" value="InterPro"/>
</dbReference>
<proteinExistence type="inferred from homology"/>
<evidence type="ECO:0000313" key="3">
    <source>
        <dbReference type="EMBL" id="CAI2382038.1"/>
    </source>
</evidence>
<sequence length="191" mass="22661">MPLYEVIVVTRIASAYNMRAMARALTERVKDQGGRIRNITNLGERVLNKEGKLDDNTTTAVGRYLSFEIDASPELKEKTLENIRGFVDVIRANEFKMSDYSYLKMVQRRLLHQTSPFTLEEQKDQEVIQDLYNYIEDYQQMKKEFKNPKEHYLKHKGKLMGEFWESPKIDDEQRSLSRDGTDKMEFYKREE</sequence>
<dbReference type="GO" id="GO:0005840">
    <property type="term" value="C:ribosome"/>
    <property type="evidence" value="ECO:0007669"/>
    <property type="project" value="InterPro"/>
</dbReference>
<evidence type="ECO:0000313" key="4">
    <source>
        <dbReference type="Proteomes" id="UP001295684"/>
    </source>
</evidence>
<dbReference type="EMBL" id="CAMPGE010024179">
    <property type="protein sequence ID" value="CAI2382038.1"/>
    <property type="molecule type" value="Genomic_DNA"/>
</dbReference>
<dbReference type="Pfam" id="PF01250">
    <property type="entry name" value="Ribosomal_S6"/>
    <property type="match status" value="1"/>
</dbReference>
<organism evidence="3 4">
    <name type="scientific">Euplotes crassus</name>
    <dbReference type="NCBI Taxonomy" id="5936"/>
    <lineage>
        <taxon>Eukaryota</taxon>
        <taxon>Sar</taxon>
        <taxon>Alveolata</taxon>
        <taxon>Ciliophora</taxon>
        <taxon>Intramacronucleata</taxon>
        <taxon>Spirotrichea</taxon>
        <taxon>Hypotrichia</taxon>
        <taxon>Euplotida</taxon>
        <taxon>Euplotidae</taxon>
        <taxon>Moneuplotes</taxon>
    </lineage>
</organism>
<reference evidence="3" key="1">
    <citation type="submission" date="2023-07" db="EMBL/GenBank/DDBJ databases">
        <authorList>
            <consortium name="AG Swart"/>
            <person name="Singh M."/>
            <person name="Singh A."/>
            <person name="Seah K."/>
            <person name="Emmerich C."/>
        </authorList>
    </citation>
    <scope>NUCLEOTIDE SEQUENCE</scope>
    <source>
        <strain evidence="3">DP1</strain>
    </source>
</reference>
<dbReference type="SUPFAM" id="SSF54995">
    <property type="entry name" value="Ribosomal protein S6"/>
    <property type="match status" value="1"/>
</dbReference>
<accession>A0AAD1Y017</accession>
<gene>
    <name evidence="3" type="ORF">ECRASSUSDP1_LOCUS23505</name>
</gene>
<dbReference type="GO" id="GO:0006412">
    <property type="term" value="P:translation"/>
    <property type="evidence" value="ECO:0007669"/>
    <property type="project" value="InterPro"/>
</dbReference>
<dbReference type="GO" id="GO:0019843">
    <property type="term" value="F:rRNA binding"/>
    <property type="evidence" value="ECO:0007669"/>
    <property type="project" value="InterPro"/>
</dbReference>